<dbReference type="AlphaFoldDB" id="A0A1M5WFN1"/>
<name>A0A1M5WFN1_9CLOT</name>
<evidence type="ECO:0000313" key="8">
    <source>
        <dbReference type="Proteomes" id="UP000184447"/>
    </source>
</evidence>
<reference evidence="7 8" key="1">
    <citation type="submission" date="2016-11" db="EMBL/GenBank/DDBJ databases">
        <authorList>
            <person name="Jaros S."/>
            <person name="Januszkiewicz K."/>
            <person name="Wedrychowicz H."/>
        </authorList>
    </citation>
    <scope>NUCLEOTIDE SEQUENCE [LARGE SCALE GENOMIC DNA]</scope>
    <source>
        <strain evidence="7 8">DSM 8605</strain>
    </source>
</reference>
<feature type="transmembrane region" description="Helical" evidence="6">
    <location>
        <begin position="61"/>
        <end position="90"/>
    </location>
</feature>
<dbReference type="RefSeq" id="WP_073339092.1">
    <property type="nucleotide sequence ID" value="NZ_FQXM01000017.1"/>
</dbReference>
<keyword evidence="8" id="KW-1185">Reference proteome</keyword>
<gene>
    <name evidence="7" type="ORF">SAMN02745207_02861</name>
</gene>
<evidence type="ECO:0000313" key="7">
    <source>
        <dbReference type="EMBL" id="SHH86208.1"/>
    </source>
</evidence>
<comment type="subcellular location">
    <subcellularLocation>
        <location evidence="1">Cell membrane</location>
        <topology evidence="1">Multi-pass membrane protein</topology>
    </subcellularLocation>
</comment>
<evidence type="ECO:0000256" key="3">
    <source>
        <dbReference type="ARBA" id="ARBA00022692"/>
    </source>
</evidence>
<dbReference type="EMBL" id="FQXM01000017">
    <property type="protein sequence ID" value="SHH86208.1"/>
    <property type="molecule type" value="Genomic_DNA"/>
</dbReference>
<accession>A0A1M5WFN1</accession>
<keyword evidence="2" id="KW-1003">Cell membrane</keyword>
<sequence>MKKIGMRNIKTAIAVVLALGISRLMKTEYPFYSAIAAIISMQSSIIESFRVGKNRMLGTIVGAAVGLIFFLISPGNLILSGIGIVVVIYICDSLGWNKAVSIACIVFCVIMTNLSGRNPFFYSISRILDTFIGIIIAVAVNYIIKPPNN</sequence>
<dbReference type="PANTHER" id="PTHR30509">
    <property type="entry name" value="P-HYDROXYBENZOIC ACID EFFLUX PUMP SUBUNIT-RELATED"/>
    <property type="match status" value="1"/>
</dbReference>
<proteinExistence type="predicted"/>
<protein>
    <submittedName>
        <fullName evidence="7">Aromatic acid exporter family member 1</fullName>
    </submittedName>
</protein>
<evidence type="ECO:0000256" key="1">
    <source>
        <dbReference type="ARBA" id="ARBA00004651"/>
    </source>
</evidence>
<feature type="transmembrane region" description="Helical" evidence="6">
    <location>
        <begin position="31"/>
        <end position="49"/>
    </location>
</feature>
<keyword evidence="4 6" id="KW-1133">Transmembrane helix</keyword>
<evidence type="ECO:0000256" key="4">
    <source>
        <dbReference type="ARBA" id="ARBA00022989"/>
    </source>
</evidence>
<feature type="transmembrane region" description="Helical" evidence="6">
    <location>
        <begin position="127"/>
        <end position="144"/>
    </location>
</feature>
<dbReference type="GO" id="GO:0005886">
    <property type="term" value="C:plasma membrane"/>
    <property type="evidence" value="ECO:0007669"/>
    <property type="project" value="UniProtKB-SubCell"/>
</dbReference>
<evidence type="ECO:0000256" key="5">
    <source>
        <dbReference type="ARBA" id="ARBA00023136"/>
    </source>
</evidence>
<dbReference type="InterPro" id="IPR010343">
    <property type="entry name" value="ArAE_1"/>
</dbReference>
<dbReference type="Pfam" id="PF06081">
    <property type="entry name" value="ArAE_1"/>
    <property type="match status" value="1"/>
</dbReference>
<dbReference type="STRING" id="1121316.SAMN02745207_02861"/>
<dbReference type="Proteomes" id="UP000184447">
    <property type="component" value="Unassembled WGS sequence"/>
</dbReference>
<evidence type="ECO:0000256" key="2">
    <source>
        <dbReference type="ARBA" id="ARBA00022475"/>
    </source>
</evidence>
<dbReference type="PANTHER" id="PTHR30509:SF9">
    <property type="entry name" value="MULTIDRUG RESISTANCE PROTEIN MDTO"/>
    <property type="match status" value="1"/>
</dbReference>
<organism evidence="7 8">
    <name type="scientific">Clostridium grantii DSM 8605</name>
    <dbReference type="NCBI Taxonomy" id="1121316"/>
    <lineage>
        <taxon>Bacteria</taxon>
        <taxon>Bacillati</taxon>
        <taxon>Bacillota</taxon>
        <taxon>Clostridia</taxon>
        <taxon>Eubacteriales</taxon>
        <taxon>Clostridiaceae</taxon>
        <taxon>Clostridium</taxon>
    </lineage>
</organism>
<feature type="transmembrane region" description="Helical" evidence="6">
    <location>
        <begin position="96"/>
        <end position="115"/>
    </location>
</feature>
<evidence type="ECO:0000256" key="6">
    <source>
        <dbReference type="SAM" id="Phobius"/>
    </source>
</evidence>
<dbReference type="OrthoDB" id="1653617at2"/>
<keyword evidence="3 6" id="KW-0812">Transmembrane</keyword>
<keyword evidence="5 6" id="KW-0472">Membrane</keyword>